<name>A0AAP0C254_9ASTR</name>
<sequence>MTSLSSSPVSSSPRCKYDVFLSFRGEDTRKTFVDHLYTTLKQHLISVYKDSETLIRGEYIRSSLFKAIKESRIAVIIFSKNYADSVWCLDELAYIMKCKDEIGLVVMPIFYDVEPSYIRNQKRKHGKAFGKQEAKNVTRVELWRKAIYDVCNIAGWELKRFANGHESQFIKRVVDEILDRLFTFSSDVNGDLIGDLIPTRQLNSGVDEDLIGMSHRLQDLESLLDIKSDDVCMVGIWGLGGSGKTTLAISA</sequence>
<feature type="domain" description="TIR" evidence="2">
    <location>
        <begin position="15"/>
        <end position="181"/>
    </location>
</feature>
<dbReference type="InterPro" id="IPR000157">
    <property type="entry name" value="TIR_dom"/>
</dbReference>
<dbReference type="SUPFAM" id="SSF52540">
    <property type="entry name" value="P-loop containing nucleoside triphosphate hydrolases"/>
    <property type="match status" value="1"/>
</dbReference>
<dbReference type="Gene3D" id="3.40.50.300">
    <property type="entry name" value="P-loop containing nucleotide triphosphate hydrolases"/>
    <property type="match status" value="1"/>
</dbReference>
<dbReference type="FunFam" id="3.40.50.10140:FF:000007">
    <property type="entry name" value="Disease resistance protein (TIR-NBS-LRR class)"/>
    <property type="match status" value="1"/>
</dbReference>
<dbReference type="InterPro" id="IPR044974">
    <property type="entry name" value="Disease_R_plants"/>
</dbReference>
<dbReference type="SMART" id="SM00255">
    <property type="entry name" value="TIR"/>
    <property type="match status" value="1"/>
</dbReference>
<keyword evidence="1" id="KW-0520">NAD</keyword>
<keyword evidence="4" id="KW-1185">Reference proteome</keyword>
<accession>A0AAP0C254</accession>
<evidence type="ECO:0000313" key="4">
    <source>
        <dbReference type="Proteomes" id="UP001408789"/>
    </source>
</evidence>
<dbReference type="AlphaFoldDB" id="A0AAP0C254"/>
<dbReference type="Gene3D" id="3.40.50.10140">
    <property type="entry name" value="Toll/interleukin-1 receptor homology (TIR) domain"/>
    <property type="match status" value="1"/>
</dbReference>
<dbReference type="PROSITE" id="PS50104">
    <property type="entry name" value="TIR"/>
    <property type="match status" value="1"/>
</dbReference>
<dbReference type="GO" id="GO:0007165">
    <property type="term" value="P:signal transduction"/>
    <property type="evidence" value="ECO:0007669"/>
    <property type="project" value="InterPro"/>
</dbReference>
<dbReference type="PANTHER" id="PTHR11017:SF340">
    <property type="entry name" value="NB-ARC-RELATED"/>
    <property type="match status" value="1"/>
</dbReference>
<reference evidence="3 4" key="1">
    <citation type="submission" date="2024-04" db="EMBL/GenBank/DDBJ databases">
        <title>The reference genome of an endangered Asteraceae, Deinandra increscens subsp. villosa, native to the Central Coast of California.</title>
        <authorList>
            <person name="Guilliams M."/>
            <person name="Hasenstab-Lehman K."/>
            <person name="Meyer R."/>
            <person name="Mcevoy S."/>
        </authorList>
    </citation>
    <scope>NUCLEOTIDE SEQUENCE [LARGE SCALE GENOMIC DNA]</scope>
    <source>
        <tissue evidence="3">Leaf</tissue>
    </source>
</reference>
<dbReference type="Proteomes" id="UP001408789">
    <property type="component" value="Unassembled WGS sequence"/>
</dbReference>
<dbReference type="PANTHER" id="PTHR11017">
    <property type="entry name" value="LEUCINE-RICH REPEAT-CONTAINING PROTEIN"/>
    <property type="match status" value="1"/>
</dbReference>
<proteinExistence type="predicted"/>
<protein>
    <recommendedName>
        <fullName evidence="2">TIR domain-containing protein</fullName>
    </recommendedName>
</protein>
<dbReference type="InterPro" id="IPR027417">
    <property type="entry name" value="P-loop_NTPase"/>
</dbReference>
<gene>
    <name evidence="3" type="ORF">SSX86_033169</name>
</gene>
<evidence type="ECO:0000313" key="3">
    <source>
        <dbReference type="EMBL" id="KAK9047869.1"/>
    </source>
</evidence>
<dbReference type="EMBL" id="JBCNJP010021580">
    <property type="protein sequence ID" value="KAK9047869.1"/>
    <property type="molecule type" value="Genomic_DNA"/>
</dbReference>
<feature type="non-terminal residue" evidence="3">
    <location>
        <position position="251"/>
    </location>
</feature>
<dbReference type="InterPro" id="IPR035897">
    <property type="entry name" value="Toll_tir_struct_dom_sf"/>
</dbReference>
<dbReference type="Pfam" id="PF01582">
    <property type="entry name" value="TIR"/>
    <property type="match status" value="1"/>
</dbReference>
<dbReference type="SUPFAM" id="SSF52200">
    <property type="entry name" value="Toll/Interleukin receptor TIR domain"/>
    <property type="match status" value="1"/>
</dbReference>
<organism evidence="3 4">
    <name type="scientific">Deinandra increscens subsp. villosa</name>
    <dbReference type="NCBI Taxonomy" id="3103831"/>
    <lineage>
        <taxon>Eukaryota</taxon>
        <taxon>Viridiplantae</taxon>
        <taxon>Streptophyta</taxon>
        <taxon>Embryophyta</taxon>
        <taxon>Tracheophyta</taxon>
        <taxon>Spermatophyta</taxon>
        <taxon>Magnoliopsida</taxon>
        <taxon>eudicotyledons</taxon>
        <taxon>Gunneridae</taxon>
        <taxon>Pentapetalae</taxon>
        <taxon>asterids</taxon>
        <taxon>campanulids</taxon>
        <taxon>Asterales</taxon>
        <taxon>Asteraceae</taxon>
        <taxon>Asteroideae</taxon>
        <taxon>Heliantheae alliance</taxon>
        <taxon>Madieae</taxon>
        <taxon>Madiinae</taxon>
        <taxon>Deinandra</taxon>
    </lineage>
</organism>
<comment type="caution">
    <text evidence="3">The sequence shown here is derived from an EMBL/GenBank/DDBJ whole genome shotgun (WGS) entry which is preliminary data.</text>
</comment>
<evidence type="ECO:0000256" key="1">
    <source>
        <dbReference type="ARBA" id="ARBA00023027"/>
    </source>
</evidence>
<dbReference type="GO" id="GO:0006952">
    <property type="term" value="P:defense response"/>
    <property type="evidence" value="ECO:0007669"/>
    <property type="project" value="InterPro"/>
</dbReference>
<evidence type="ECO:0000259" key="2">
    <source>
        <dbReference type="PROSITE" id="PS50104"/>
    </source>
</evidence>